<accession>A0ACC0CCL5</accession>
<reference evidence="2" key="1">
    <citation type="journal article" date="2023" name="Nat. Plants">
        <title>Single-cell RNA sequencing provides a high-resolution roadmap for understanding the multicellular compartmentation of specialized metabolism.</title>
        <authorList>
            <person name="Sun S."/>
            <person name="Shen X."/>
            <person name="Li Y."/>
            <person name="Li Y."/>
            <person name="Wang S."/>
            <person name="Li R."/>
            <person name="Zhang H."/>
            <person name="Shen G."/>
            <person name="Guo B."/>
            <person name="Wei J."/>
            <person name="Xu J."/>
            <person name="St-Pierre B."/>
            <person name="Chen S."/>
            <person name="Sun C."/>
        </authorList>
    </citation>
    <scope>NUCLEOTIDE SEQUENCE [LARGE SCALE GENOMIC DNA]</scope>
</reference>
<comment type="caution">
    <text evidence="1">The sequence shown here is derived from an EMBL/GenBank/DDBJ whole genome shotgun (WGS) entry which is preliminary data.</text>
</comment>
<evidence type="ECO:0000313" key="1">
    <source>
        <dbReference type="EMBL" id="KAI5682630.1"/>
    </source>
</evidence>
<dbReference type="EMBL" id="CM044701">
    <property type="protein sequence ID" value="KAI5682630.1"/>
    <property type="molecule type" value="Genomic_DNA"/>
</dbReference>
<dbReference type="Proteomes" id="UP001060085">
    <property type="component" value="Linkage Group LG01"/>
</dbReference>
<protein>
    <submittedName>
        <fullName evidence="1">Uncharacterized protein</fullName>
    </submittedName>
</protein>
<gene>
    <name evidence="1" type="ORF">M9H77_03858</name>
</gene>
<keyword evidence="2" id="KW-1185">Reference proteome</keyword>
<proteinExistence type="predicted"/>
<name>A0ACC0CCL5_CATRO</name>
<sequence>MTEHETVITQMVYNEPSMLYTTVTDDVAEIDHLDEEYVASNQFESDNDAEEEDLQTPVIPVTENAVTQWEGSQWCSSGRYDYTQSGAFLNMGSGSPAMTLLNLVP</sequence>
<organism evidence="1 2">
    <name type="scientific">Catharanthus roseus</name>
    <name type="common">Madagascar periwinkle</name>
    <name type="synonym">Vinca rosea</name>
    <dbReference type="NCBI Taxonomy" id="4058"/>
    <lineage>
        <taxon>Eukaryota</taxon>
        <taxon>Viridiplantae</taxon>
        <taxon>Streptophyta</taxon>
        <taxon>Embryophyta</taxon>
        <taxon>Tracheophyta</taxon>
        <taxon>Spermatophyta</taxon>
        <taxon>Magnoliopsida</taxon>
        <taxon>eudicotyledons</taxon>
        <taxon>Gunneridae</taxon>
        <taxon>Pentapetalae</taxon>
        <taxon>asterids</taxon>
        <taxon>lamiids</taxon>
        <taxon>Gentianales</taxon>
        <taxon>Apocynaceae</taxon>
        <taxon>Rauvolfioideae</taxon>
        <taxon>Vinceae</taxon>
        <taxon>Catharanthinae</taxon>
        <taxon>Catharanthus</taxon>
    </lineage>
</organism>
<evidence type="ECO:0000313" key="2">
    <source>
        <dbReference type="Proteomes" id="UP001060085"/>
    </source>
</evidence>